<dbReference type="GO" id="GO:0005524">
    <property type="term" value="F:ATP binding"/>
    <property type="evidence" value="ECO:0007669"/>
    <property type="project" value="UniProtKB-KW"/>
</dbReference>
<name>A0A3Q9I7F9_9BACL</name>
<dbReference type="Pfam" id="PF03610">
    <property type="entry name" value="EIIA-man"/>
    <property type="match status" value="1"/>
</dbReference>
<evidence type="ECO:0000259" key="6">
    <source>
        <dbReference type="PROSITE" id="PS51096"/>
    </source>
</evidence>
<dbReference type="PROSITE" id="PS51372">
    <property type="entry name" value="PRD_2"/>
    <property type="match status" value="2"/>
</dbReference>
<evidence type="ECO:0000256" key="1">
    <source>
        <dbReference type="ARBA" id="ARBA00022679"/>
    </source>
</evidence>
<feature type="domain" description="PTS EIIA type-4" evidence="6">
    <location>
        <begin position="537"/>
        <end position="666"/>
    </location>
</feature>
<feature type="domain" description="PRD" evidence="7">
    <location>
        <begin position="432"/>
        <end position="537"/>
    </location>
</feature>
<dbReference type="GO" id="GO:0003677">
    <property type="term" value="F:DNA binding"/>
    <property type="evidence" value="ECO:0007669"/>
    <property type="project" value="UniProtKB-KW"/>
</dbReference>
<dbReference type="InterPro" id="IPR002078">
    <property type="entry name" value="Sigma_54_int"/>
</dbReference>
<reference evidence="9" key="1">
    <citation type="submission" date="2018-12" db="EMBL/GenBank/DDBJ databases">
        <title>Complete genome sequence of Paenibacillus sp. MBLB1234.</title>
        <authorList>
            <person name="Nam Y.-D."/>
            <person name="Kang J."/>
            <person name="Chung W.-H."/>
            <person name="Park Y.S."/>
        </authorList>
    </citation>
    <scope>NUCLEOTIDE SEQUENCE [LARGE SCALE GENOMIC DNA]</scope>
    <source>
        <strain evidence="9">MBLB1234</strain>
    </source>
</reference>
<proteinExistence type="predicted"/>
<dbReference type="InterPro" id="IPR027417">
    <property type="entry name" value="P-loop_NTPase"/>
</dbReference>
<dbReference type="AlphaFoldDB" id="A0A3Q9I7F9"/>
<dbReference type="PROSITE" id="PS50045">
    <property type="entry name" value="SIGMA54_INTERACT_4"/>
    <property type="match status" value="1"/>
</dbReference>
<dbReference type="SUPFAM" id="SSF63520">
    <property type="entry name" value="PTS-regulatory domain, PRD"/>
    <property type="match status" value="2"/>
</dbReference>
<feature type="domain" description="PRD" evidence="7">
    <location>
        <begin position="786"/>
        <end position="892"/>
    </location>
</feature>
<sequence>MKRIDLIEEKLSRLSAEAGVTAGELAASLGLSRANVSNDLNRLCAEGKAEKYGSKPVYYRISHTAARQDAETQLNAFVRNNQSMFHCVEQAKAAVLYPPNGMHILLFGETGTGKSMFAELIYKYVKEKGYLADKAPFIVFNCADYSDNPQLLVSQLMGTKKGAYTGADSDRPGLLEKADGGILFLDEVHRLPPQGQEMLFTFMDKGIYRRLGETDAERRAKVLIICATTEDPQSNLLNTFVRRIPMIIRIPNLSERSIDERLNLISGFFTAESARLRKPISVSVNSMRSLLSYHCPNNVGQLKNDIQIICAKAYSDYASRKRSELCIISHDLPDYVRQGLGFETTHRQIWKRFIGINKRFCVFNSESHAAIWNDNDMESIYGMIDTHMQELKDAGTDETQIKNEIDRDIQLYFEKYTKISESTKDFPSIRNLVGMDIIYIVDRVLIEAEEKLNRNFEENVRYGLAVHVYSSINRIRQGRKIVNPQLNVIRKNLPAEFSVALSSLEIINEKFKVNMPIDEAGFLAVFFDLNRFHRSAKVRVIVIAHGNSTATSMAETANRLLDINYTVGINASLDENSQNVYLKLKEFLKKSPSEAGVLLLVDMGSLMNFPEDIEKELGIQTKAIPLVSTLHVIDAARKAALGYPLDYIYQETLRVNELLSEANTNLPAKDQFAKLFILTICTTGEGSAALLKNVLDSQLNYHNSMCEAISLKLTDQNDFVARLSTISKIGKILCIVSTFQVDFPVPHFNLTEVLEGSAIPSIQKLIDHEAILSKLGQTFSSMLKYGDSETVLRSIHSVIAEIEVQSGQKLLPDVLVGVLCHLGCMLDRLIGSQPISKFPQRETYIQQNKAFFYLVKKACDSLNSKFSIVVPDDEICNIMRFFAPENCENDGGDE</sequence>
<dbReference type="Gene3D" id="3.40.50.510">
    <property type="entry name" value="Phosphotransferase system, mannose-type IIA component"/>
    <property type="match status" value="1"/>
</dbReference>
<dbReference type="InterPro" id="IPR011608">
    <property type="entry name" value="PRD"/>
</dbReference>
<dbReference type="InterPro" id="IPR011991">
    <property type="entry name" value="ArsR-like_HTH"/>
</dbReference>
<gene>
    <name evidence="8" type="ORF">EI981_07410</name>
</gene>
<dbReference type="PROSITE" id="PS51096">
    <property type="entry name" value="PTS_EIIA_TYPE_4"/>
    <property type="match status" value="1"/>
</dbReference>
<dbReference type="InterPro" id="IPR025943">
    <property type="entry name" value="Sigma_54_int_dom_ATP-bd_2"/>
</dbReference>
<dbReference type="OrthoDB" id="9771372at2"/>
<dbReference type="CDD" id="cd00009">
    <property type="entry name" value="AAA"/>
    <property type="match status" value="1"/>
</dbReference>
<evidence type="ECO:0000259" key="7">
    <source>
        <dbReference type="PROSITE" id="PS51372"/>
    </source>
</evidence>
<dbReference type="SMART" id="SM00382">
    <property type="entry name" value="AAA"/>
    <property type="match status" value="1"/>
</dbReference>
<dbReference type="GO" id="GO:0016020">
    <property type="term" value="C:membrane"/>
    <property type="evidence" value="ECO:0007669"/>
    <property type="project" value="InterPro"/>
</dbReference>
<dbReference type="InterPro" id="IPR004701">
    <property type="entry name" value="PTS_EIIA_man-typ"/>
</dbReference>
<dbReference type="PROSITE" id="PS00676">
    <property type="entry name" value="SIGMA54_INTERACT_2"/>
    <property type="match status" value="1"/>
</dbReference>
<dbReference type="Proteomes" id="UP000270678">
    <property type="component" value="Chromosome"/>
</dbReference>
<evidence type="ECO:0000313" key="9">
    <source>
        <dbReference type="Proteomes" id="UP000270678"/>
    </source>
</evidence>
<keyword evidence="4" id="KW-0238">DNA-binding</keyword>
<protein>
    <submittedName>
        <fullName evidence="8">Sigma-54-dependent transcriptional regulator</fullName>
    </submittedName>
</protein>
<evidence type="ECO:0000259" key="5">
    <source>
        <dbReference type="PROSITE" id="PS50045"/>
    </source>
</evidence>
<dbReference type="InterPro" id="IPR025662">
    <property type="entry name" value="Sigma_54_int_dom_ATP-bd_1"/>
</dbReference>
<dbReference type="SUPFAM" id="SSF46785">
    <property type="entry name" value="Winged helix' DNA-binding domain"/>
    <property type="match status" value="1"/>
</dbReference>
<feature type="domain" description="Sigma-54 factor interaction" evidence="5">
    <location>
        <begin position="77"/>
        <end position="311"/>
    </location>
</feature>
<dbReference type="RefSeq" id="WP_126996845.1">
    <property type="nucleotide sequence ID" value="NZ_CP034346.1"/>
</dbReference>
<dbReference type="PROSITE" id="PS00675">
    <property type="entry name" value="SIGMA54_INTERACT_1"/>
    <property type="match status" value="1"/>
</dbReference>
<dbReference type="SUPFAM" id="SSF52540">
    <property type="entry name" value="P-loop containing nucleoside triphosphate hydrolases"/>
    <property type="match status" value="1"/>
</dbReference>
<evidence type="ECO:0000256" key="4">
    <source>
        <dbReference type="ARBA" id="ARBA00023125"/>
    </source>
</evidence>
<dbReference type="CDD" id="cd00090">
    <property type="entry name" value="HTH_ARSR"/>
    <property type="match status" value="1"/>
</dbReference>
<accession>A0A3Q9I7F9</accession>
<dbReference type="InterPro" id="IPR036390">
    <property type="entry name" value="WH_DNA-bd_sf"/>
</dbReference>
<dbReference type="InterPro" id="IPR036662">
    <property type="entry name" value="PTS_EIIA_man-typ_sf"/>
</dbReference>
<organism evidence="8 9">
    <name type="scientific">Paenibacillus lutimineralis</name>
    <dbReference type="NCBI Taxonomy" id="2707005"/>
    <lineage>
        <taxon>Bacteria</taxon>
        <taxon>Bacillati</taxon>
        <taxon>Bacillota</taxon>
        <taxon>Bacilli</taxon>
        <taxon>Bacillales</taxon>
        <taxon>Paenibacillaceae</taxon>
        <taxon>Paenibacillus</taxon>
    </lineage>
</organism>
<dbReference type="InterPro" id="IPR036634">
    <property type="entry name" value="PRD_sf"/>
</dbReference>
<dbReference type="InterPro" id="IPR003593">
    <property type="entry name" value="AAA+_ATPase"/>
</dbReference>
<dbReference type="SUPFAM" id="SSF53062">
    <property type="entry name" value="PTS system fructose IIA component-like"/>
    <property type="match status" value="1"/>
</dbReference>
<keyword evidence="2" id="KW-0547">Nucleotide-binding</keyword>
<dbReference type="EMBL" id="CP034346">
    <property type="protein sequence ID" value="AZS14305.1"/>
    <property type="molecule type" value="Genomic_DNA"/>
</dbReference>
<evidence type="ECO:0000313" key="8">
    <source>
        <dbReference type="EMBL" id="AZS14305.1"/>
    </source>
</evidence>
<dbReference type="Pfam" id="PF00158">
    <property type="entry name" value="Sigma54_activat"/>
    <property type="match status" value="1"/>
</dbReference>
<dbReference type="Gene3D" id="1.10.1790.10">
    <property type="entry name" value="PRD domain"/>
    <property type="match status" value="2"/>
</dbReference>
<dbReference type="GO" id="GO:0009401">
    <property type="term" value="P:phosphoenolpyruvate-dependent sugar phosphotransferase system"/>
    <property type="evidence" value="ECO:0007669"/>
    <property type="project" value="InterPro"/>
</dbReference>
<dbReference type="GO" id="GO:0016740">
    <property type="term" value="F:transferase activity"/>
    <property type="evidence" value="ECO:0007669"/>
    <property type="project" value="UniProtKB-KW"/>
</dbReference>
<keyword evidence="9" id="KW-1185">Reference proteome</keyword>
<evidence type="ECO:0000256" key="2">
    <source>
        <dbReference type="ARBA" id="ARBA00022741"/>
    </source>
</evidence>
<dbReference type="KEGG" id="plut:EI981_07410"/>
<keyword evidence="1" id="KW-0808">Transferase</keyword>
<dbReference type="GO" id="GO:0006355">
    <property type="term" value="P:regulation of DNA-templated transcription"/>
    <property type="evidence" value="ECO:0007669"/>
    <property type="project" value="InterPro"/>
</dbReference>
<dbReference type="Pfam" id="PF00874">
    <property type="entry name" value="PRD"/>
    <property type="match status" value="2"/>
</dbReference>
<dbReference type="PANTHER" id="PTHR32071">
    <property type="entry name" value="TRANSCRIPTIONAL REGULATORY PROTEIN"/>
    <property type="match status" value="1"/>
</dbReference>
<dbReference type="Gene3D" id="3.40.50.300">
    <property type="entry name" value="P-loop containing nucleotide triphosphate hydrolases"/>
    <property type="match status" value="1"/>
</dbReference>
<dbReference type="PANTHER" id="PTHR32071:SF38">
    <property type="entry name" value="PSP OPERON TRANSCRIPTIONAL ACTIVATOR"/>
    <property type="match status" value="1"/>
</dbReference>
<evidence type="ECO:0000256" key="3">
    <source>
        <dbReference type="ARBA" id="ARBA00022840"/>
    </source>
</evidence>
<keyword evidence="3" id="KW-0067">ATP-binding</keyword>